<comment type="caution">
    <text evidence="1">The sequence shown here is derived from an EMBL/GenBank/DDBJ whole genome shotgun (WGS) entry which is preliminary data.</text>
</comment>
<gene>
    <name evidence="1" type="primary">NCL1_38383</name>
    <name evidence="1" type="ORF">TNCV_3412371</name>
</gene>
<dbReference type="EMBL" id="BMAU01021176">
    <property type="protein sequence ID" value="GFX93874.1"/>
    <property type="molecule type" value="Genomic_DNA"/>
</dbReference>
<reference evidence="1" key="1">
    <citation type="submission" date="2020-08" db="EMBL/GenBank/DDBJ databases">
        <title>Multicomponent nature underlies the extraordinary mechanical properties of spider dragline silk.</title>
        <authorList>
            <person name="Kono N."/>
            <person name="Nakamura H."/>
            <person name="Mori M."/>
            <person name="Yoshida Y."/>
            <person name="Ohtoshi R."/>
            <person name="Malay A.D."/>
            <person name="Moran D.A.P."/>
            <person name="Tomita M."/>
            <person name="Numata K."/>
            <person name="Arakawa K."/>
        </authorList>
    </citation>
    <scope>NUCLEOTIDE SEQUENCE</scope>
</reference>
<dbReference type="Proteomes" id="UP000887159">
    <property type="component" value="Unassembled WGS sequence"/>
</dbReference>
<sequence>MKQEMQLFDSTENPSPNSMKLCEALKTIPPTSVETQRAFSAAGLLAKKLRTRLSDKMPSLQGGTLNSRRAGSPLARLAKGEKRWEAPDHPQGILPQNWVEAELNHSVTSMVLKATANDRRHLALCNDEFRGP</sequence>
<keyword evidence="2" id="KW-1185">Reference proteome</keyword>
<dbReference type="AlphaFoldDB" id="A0A8X6RJT7"/>
<name>A0A8X6RJT7_TRICX</name>
<evidence type="ECO:0000313" key="1">
    <source>
        <dbReference type="EMBL" id="GFX93874.1"/>
    </source>
</evidence>
<protein>
    <submittedName>
        <fullName evidence="1">Cullin-4A</fullName>
    </submittedName>
</protein>
<organism evidence="1 2">
    <name type="scientific">Trichonephila clavipes</name>
    <name type="common">Golden silk orbweaver</name>
    <name type="synonym">Nephila clavipes</name>
    <dbReference type="NCBI Taxonomy" id="2585209"/>
    <lineage>
        <taxon>Eukaryota</taxon>
        <taxon>Metazoa</taxon>
        <taxon>Ecdysozoa</taxon>
        <taxon>Arthropoda</taxon>
        <taxon>Chelicerata</taxon>
        <taxon>Arachnida</taxon>
        <taxon>Araneae</taxon>
        <taxon>Araneomorphae</taxon>
        <taxon>Entelegynae</taxon>
        <taxon>Araneoidea</taxon>
        <taxon>Nephilidae</taxon>
        <taxon>Trichonephila</taxon>
    </lineage>
</organism>
<proteinExistence type="predicted"/>
<accession>A0A8X6RJT7</accession>
<evidence type="ECO:0000313" key="2">
    <source>
        <dbReference type="Proteomes" id="UP000887159"/>
    </source>
</evidence>